<organism evidence="2 3">
    <name type="scientific">Atta colombica</name>
    <dbReference type="NCBI Taxonomy" id="520822"/>
    <lineage>
        <taxon>Eukaryota</taxon>
        <taxon>Metazoa</taxon>
        <taxon>Ecdysozoa</taxon>
        <taxon>Arthropoda</taxon>
        <taxon>Hexapoda</taxon>
        <taxon>Insecta</taxon>
        <taxon>Pterygota</taxon>
        <taxon>Neoptera</taxon>
        <taxon>Endopterygota</taxon>
        <taxon>Hymenoptera</taxon>
        <taxon>Apocrita</taxon>
        <taxon>Aculeata</taxon>
        <taxon>Formicoidea</taxon>
        <taxon>Formicidae</taxon>
        <taxon>Myrmicinae</taxon>
        <taxon>Atta</taxon>
    </lineage>
</organism>
<feature type="region of interest" description="Disordered" evidence="1">
    <location>
        <begin position="1"/>
        <end position="35"/>
    </location>
</feature>
<dbReference type="AlphaFoldDB" id="A0A151HZL9"/>
<accession>A0A151HZL9</accession>
<sequence>MTNKSTCVETRLSRDSGIQRSRVENEESKHSNEFSPRKIAGTRKWILKPSDRRTRAHRRVSFNPTSSFLKPYKFSLIRSLKQSALAAHFSLTAQRRQARDASLDKCQRSASVLLPFNGARMDWRNEESDQSSVENLKWDENDHPAERTKDAVAAAVLDHNVCSEGVQVEIGTCKDIGNFTSALQSLELETTNHPGFRTNYMQTDYFNDSEQEETVPVFKTREKSTFELVVQGPEILIFQGIRHSPADIAPYWKKDSRMWLWKSVRLARRLKSIKAKAAPASTLYREDLS</sequence>
<proteinExistence type="predicted"/>
<evidence type="ECO:0000256" key="1">
    <source>
        <dbReference type="SAM" id="MobiDB-lite"/>
    </source>
</evidence>
<reference evidence="2 3" key="1">
    <citation type="submission" date="2015-09" db="EMBL/GenBank/DDBJ databases">
        <title>Atta colombica WGS genome.</title>
        <authorList>
            <person name="Nygaard S."/>
            <person name="Hu H."/>
            <person name="Boomsma J."/>
            <person name="Zhang G."/>
        </authorList>
    </citation>
    <scope>NUCLEOTIDE SEQUENCE [LARGE SCALE GENOMIC DNA]</scope>
    <source>
        <strain evidence="2">Treedump-2</strain>
        <tissue evidence="2">Whole body</tissue>
    </source>
</reference>
<feature type="compositionally biased region" description="Basic and acidic residues" evidence="1">
    <location>
        <begin position="21"/>
        <end position="35"/>
    </location>
</feature>
<dbReference type="Proteomes" id="UP000078540">
    <property type="component" value="Unassembled WGS sequence"/>
</dbReference>
<dbReference type="EMBL" id="KQ976699">
    <property type="protein sequence ID" value="KYM77418.1"/>
    <property type="molecule type" value="Genomic_DNA"/>
</dbReference>
<protein>
    <submittedName>
        <fullName evidence="2">Uncharacterized protein</fullName>
    </submittedName>
</protein>
<gene>
    <name evidence="2" type="ORF">ALC53_12158</name>
</gene>
<evidence type="ECO:0000313" key="3">
    <source>
        <dbReference type="Proteomes" id="UP000078540"/>
    </source>
</evidence>
<keyword evidence="3" id="KW-1185">Reference proteome</keyword>
<evidence type="ECO:0000313" key="2">
    <source>
        <dbReference type="EMBL" id="KYM77418.1"/>
    </source>
</evidence>
<name>A0A151HZL9_9HYME</name>